<evidence type="ECO:0000256" key="1">
    <source>
        <dbReference type="ARBA" id="ARBA00022679"/>
    </source>
</evidence>
<dbReference type="PANTHER" id="PTHR48207">
    <property type="entry name" value="SUCCINATE--HYDROXYMETHYLGLUTARATE COA-TRANSFERASE"/>
    <property type="match status" value="1"/>
</dbReference>
<accession>A0A2S6NIL2</accession>
<organism evidence="2 3">
    <name type="scientific">Rhodopila globiformis</name>
    <name type="common">Rhodopseudomonas globiformis</name>
    <dbReference type="NCBI Taxonomy" id="1071"/>
    <lineage>
        <taxon>Bacteria</taxon>
        <taxon>Pseudomonadati</taxon>
        <taxon>Pseudomonadota</taxon>
        <taxon>Alphaproteobacteria</taxon>
        <taxon>Acetobacterales</taxon>
        <taxon>Acetobacteraceae</taxon>
        <taxon>Rhodopila</taxon>
    </lineage>
</organism>
<name>A0A2S6NIL2_RHOGL</name>
<dbReference type="PANTHER" id="PTHR48207:SF3">
    <property type="entry name" value="SUCCINATE--HYDROXYMETHYLGLUTARATE COA-TRANSFERASE"/>
    <property type="match status" value="1"/>
</dbReference>
<evidence type="ECO:0000313" key="3">
    <source>
        <dbReference type="Proteomes" id="UP000239724"/>
    </source>
</evidence>
<proteinExistence type="predicted"/>
<comment type="caution">
    <text evidence="2">The sequence shown here is derived from an EMBL/GenBank/DDBJ whole genome shotgun (WGS) entry which is preliminary data.</text>
</comment>
<dbReference type="InterPro" id="IPR050483">
    <property type="entry name" value="CoA-transferase_III_domain"/>
</dbReference>
<reference evidence="2 3" key="1">
    <citation type="journal article" date="2018" name="Arch. Microbiol.">
        <title>New insights into the metabolic potential of the phototrophic purple bacterium Rhodopila globiformis DSM 161(T) from its draft genome sequence and evidence for a vanadium-dependent nitrogenase.</title>
        <authorList>
            <person name="Imhoff J.F."/>
            <person name="Rahn T."/>
            <person name="Kunzel S."/>
            <person name="Neulinger S.C."/>
        </authorList>
    </citation>
    <scope>NUCLEOTIDE SEQUENCE [LARGE SCALE GENOMIC DNA]</scope>
    <source>
        <strain evidence="2 3">DSM 161</strain>
    </source>
</reference>
<dbReference type="InterPro" id="IPR003673">
    <property type="entry name" value="CoA-Trfase_fam_III"/>
</dbReference>
<dbReference type="Gene3D" id="3.40.50.10540">
    <property type="entry name" value="Crotonobetainyl-coa:carnitine coa-transferase, domain 1"/>
    <property type="match status" value="1"/>
</dbReference>
<evidence type="ECO:0000313" key="2">
    <source>
        <dbReference type="EMBL" id="PPQ34493.1"/>
    </source>
</evidence>
<dbReference type="Gene3D" id="3.30.1540.10">
    <property type="entry name" value="formyl-coa transferase, domain 3"/>
    <property type="match status" value="1"/>
</dbReference>
<keyword evidence="1" id="KW-0808">Transferase</keyword>
<dbReference type="RefSeq" id="WP_104518827.1">
    <property type="nucleotide sequence ID" value="NZ_NHRY01000108.1"/>
</dbReference>
<keyword evidence="3" id="KW-1185">Reference proteome</keyword>
<dbReference type="GO" id="GO:0008410">
    <property type="term" value="F:CoA-transferase activity"/>
    <property type="evidence" value="ECO:0007669"/>
    <property type="project" value="TreeGrafter"/>
</dbReference>
<dbReference type="InterPro" id="IPR044855">
    <property type="entry name" value="CoA-Trfase_III_dom3_sf"/>
</dbReference>
<protein>
    <recommendedName>
        <fullName evidence="4">Formyl-CoA transferase</fullName>
    </recommendedName>
</protein>
<dbReference type="Pfam" id="PF02515">
    <property type="entry name" value="CoA_transf_3"/>
    <property type="match status" value="1"/>
</dbReference>
<dbReference type="Proteomes" id="UP000239724">
    <property type="component" value="Unassembled WGS sequence"/>
</dbReference>
<evidence type="ECO:0008006" key="4">
    <source>
        <dbReference type="Google" id="ProtNLM"/>
    </source>
</evidence>
<dbReference type="AlphaFoldDB" id="A0A2S6NIL2"/>
<sequence length="406" mass="43637">MSGENCLAGLRILDLSQFEAGPSCTEALAWMGADVVKIENPKVGDPGRTAGRTDANDALYFLQYNANKRSLAVNLKNPRGLELVKALAATADVMIENFAPGAIERLGLGYEVIRAINPAIIYCQVKGFGAGSPYENNLAFDMIAQACGGLMSITGEEDGPPCKPGATIGDTGTGMLMAISILGAYVRRLRTGQGEHLQVAMQDAILHYIRNAFAYMDRTDGKAAPRAGSRTVGGGNPPIGVYPCKGGGPNDYVYIYTSAANPEHWNRLLKVMGREDLIDDPRYATPVARTEHRAEVDRIVSEWTIRHDKHTAMHLVGSATIPAGAVLDTREIAEDPTFRQRGIRQTMKHPAVGDYVMSGWPVRFSGQAPAITAAPLLGEHGEQVLSEWLSYDAARISELKGNGVVG</sequence>
<dbReference type="EMBL" id="NHRY01000108">
    <property type="protein sequence ID" value="PPQ34493.1"/>
    <property type="molecule type" value="Genomic_DNA"/>
</dbReference>
<dbReference type="InterPro" id="IPR023606">
    <property type="entry name" value="CoA-Trfase_III_dom_1_sf"/>
</dbReference>
<gene>
    <name evidence="2" type="ORF">CCS01_10625</name>
</gene>
<dbReference type="SUPFAM" id="SSF89796">
    <property type="entry name" value="CoA-transferase family III (CaiB/BaiF)"/>
    <property type="match status" value="1"/>
</dbReference>